<evidence type="ECO:0000256" key="1">
    <source>
        <dbReference type="SAM" id="MobiDB-lite"/>
    </source>
</evidence>
<dbReference type="OrthoDB" id="2351076at2"/>
<reference evidence="3" key="1">
    <citation type="submission" date="2018-12" db="EMBL/GenBank/DDBJ databases">
        <title>Genome sequence of Peanibacillus sp.</title>
        <authorList>
            <person name="Subramani G."/>
            <person name="Srinivasan S."/>
            <person name="Kim M.K."/>
        </authorList>
    </citation>
    <scope>NUCLEOTIDE SEQUENCE [LARGE SCALE GENOMIC DNA]</scope>
    <source>
        <strain evidence="3">18JY67-1</strain>
    </source>
</reference>
<feature type="compositionally biased region" description="Low complexity" evidence="1">
    <location>
        <begin position="381"/>
        <end position="391"/>
    </location>
</feature>
<evidence type="ECO:0000313" key="3">
    <source>
        <dbReference type="Proteomes" id="UP000272528"/>
    </source>
</evidence>
<dbReference type="KEGG" id="palb:EJC50_15055"/>
<dbReference type="EMBL" id="CP034437">
    <property type="protein sequence ID" value="AZN40836.1"/>
    <property type="molecule type" value="Genomic_DNA"/>
</dbReference>
<evidence type="ECO:0000313" key="2">
    <source>
        <dbReference type="EMBL" id="AZN40836.1"/>
    </source>
</evidence>
<gene>
    <name evidence="2" type="ORF">EJC50_15055</name>
</gene>
<dbReference type="AlphaFoldDB" id="A0A3S9A571"/>
<keyword evidence="3" id="KW-1185">Reference proteome</keyword>
<feature type="region of interest" description="Disordered" evidence="1">
    <location>
        <begin position="381"/>
        <end position="413"/>
    </location>
</feature>
<dbReference type="Proteomes" id="UP000272528">
    <property type="component" value="Chromosome"/>
</dbReference>
<organism evidence="2 3">
    <name type="scientific">Paenibacillus albus</name>
    <dbReference type="NCBI Taxonomy" id="2495582"/>
    <lineage>
        <taxon>Bacteria</taxon>
        <taxon>Bacillati</taxon>
        <taxon>Bacillota</taxon>
        <taxon>Bacilli</taxon>
        <taxon>Bacillales</taxon>
        <taxon>Paenibacillaceae</taxon>
        <taxon>Paenibacillus</taxon>
    </lineage>
</organism>
<name>A0A3S9A571_9BACL</name>
<sequence>MVKMIASAADNRDIDVDVNMAIGLCRKDAFRMTLSIGQLMKGLIGDAQPADGKALELKVGQIVRAVLVKMLDDQEGIIQINGTQVQAKLETPLQPGQATLLQVQPQSMDGTLVLKQVDQQSAVMPEATMKEWLKGAGLPEQKWTAQLVNDLKQSGVPITRETAGQFKQALAEMPQGIDPKTWMNAASLAAKRGLPMTSATISALAQTQSGAPAHVLLEALEQGLAAWRSDTAAAKDGAAGGASRPPTAGQAAAAKLQAMLTEGAALMREASGAGAAAEPATARAAGEAAAGVSARSADAGAGASSASPSARAGGEAAIGAGAKPALAPAPQAAAGAPAPGAGGAQTPQPAAPQNWVGQLMKWLGVDHERLLAASATDDQLQQTQKLANQQTDAARDTPQQDANADAAAKEPARSGANGLVIERAQQQLNQLPVPGMAQAQEGEGVKHAASETMKSALMTLASADDVPQALKDTAQQLVSHITGQQLLLSPEKTGSLFSHVTMFIPMKGADGSQTASVHIQTRRDRKGELDASNCRLLFDLRMKALGDTVVDVQVVDKIVSVNLWNDHPMTGELAESSRPELTEALQRNGYQLLTLKATPMPDRMAARMNAADGVTAPAESHGQEWAARPYKGVDFRV</sequence>
<accession>A0A3S9A571</accession>
<protein>
    <submittedName>
        <fullName evidence="2">Uncharacterized protein</fullName>
    </submittedName>
</protein>
<feature type="region of interest" description="Disordered" evidence="1">
    <location>
        <begin position="329"/>
        <end position="351"/>
    </location>
</feature>
<proteinExistence type="predicted"/>